<dbReference type="Proteomes" id="UP000053240">
    <property type="component" value="Unassembled WGS sequence"/>
</dbReference>
<evidence type="ECO:0000313" key="2">
    <source>
        <dbReference type="Proteomes" id="UP000053240"/>
    </source>
</evidence>
<reference evidence="1 2" key="1">
    <citation type="journal article" date="2015" name="Nat. Commun.">
        <title>Outbred genome sequencing and CRISPR/Cas9 gene editing in butterflies.</title>
        <authorList>
            <person name="Li X."/>
            <person name="Fan D."/>
            <person name="Zhang W."/>
            <person name="Liu G."/>
            <person name="Zhang L."/>
            <person name="Zhao L."/>
            <person name="Fang X."/>
            <person name="Chen L."/>
            <person name="Dong Y."/>
            <person name="Chen Y."/>
            <person name="Ding Y."/>
            <person name="Zhao R."/>
            <person name="Feng M."/>
            <person name="Zhu Y."/>
            <person name="Feng Y."/>
            <person name="Jiang X."/>
            <person name="Zhu D."/>
            <person name="Xiang H."/>
            <person name="Feng X."/>
            <person name="Li S."/>
            <person name="Wang J."/>
            <person name="Zhang G."/>
            <person name="Kronforst M.R."/>
            <person name="Wang W."/>
        </authorList>
    </citation>
    <scope>NUCLEOTIDE SEQUENCE [LARGE SCALE GENOMIC DNA]</scope>
    <source>
        <strain evidence="1">Ya'a_city_454_Pm</strain>
        <tissue evidence="1">Whole body</tissue>
    </source>
</reference>
<dbReference type="EMBL" id="KQ461155">
    <property type="protein sequence ID" value="KPJ08292.1"/>
    <property type="molecule type" value="Genomic_DNA"/>
</dbReference>
<dbReference type="InParanoid" id="A0A194QS27"/>
<evidence type="ECO:0000313" key="1">
    <source>
        <dbReference type="EMBL" id="KPJ08292.1"/>
    </source>
</evidence>
<dbReference type="AlphaFoldDB" id="A0A194QS27"/>
<organism evidence="1 2">
    <name type="scientific">Papilio machaon</name>
    <name type="common">Old World swallowtail butterfly</name>
    <dbReference type="NCBI Taxonomy" id="76193"/>
    <lineage>
        <taxon>Eukaryota</taxon>
        <taxon>Metazoa</taxon>
        <taxon>Ecdysozoa</taxon>
        <taxon>Arthropoda</taxon>
        <taxon>Hexapoda</taxon>
        <taxon>Insecta</taxon>
        <taxon>Pterygota</taxon>
        <taxon>Neoptera</taxon>
        <taxon>Endopterygota</taxon>
        <taxon>Lepidoptera</taxon>
        <taxon>Glossata</taxon>
        <taxon>Ditrysia</taxon>
        <taxon>Papilionoidea</taxon>
        <taxon>Papilionidae</taxon>
        <taxon>Papilioninae</taxon>
        <taxon>Papilio</taxon>
    </lineage>
</organism>
<accession>A0A194QS27</accession>
<protein>
    <submittedName>
        <fullName evidence="1">Uncharacterized protein</fullName>
    </submittedName>
</protein>
<name>A0A194QS27_PAPMA</name>
<gene>
    <name evidence="1" type="ORF">RR48_13031</name>
</gene>
<keyword evidence="2" id="KW-1185">Reference proteome</keyword>
<dbReference type="STRING" id="76193.A0A194QS27"/>
<sequence>MTQKKEGGEAKREMLKIALRSTGGWATLTSTNAWAARSQPARVEPKIDYFDNPPEN</sequence>
<proteinExistence type="predicted"/>